<dbReference type="WBParaSite" id="SSTP_0000195800.1">
    <property type="protein sequence ID" value="SSTP_0000195800.1"/>
    <property type="gene ID" value="SSTP_0000195800"/>
</dbReference>
<keyword evidence="1" id="KW-1133">Transmembrane helix</keyword>
<organism evidence="3">
    <name type="scientific">Strongyloides stercoralis</name>
    <name type="common">Threadworm</name>
    <dbReference type="NCBI Taxonomy" id="6248"/>
    <lineage>
        <taxon>Eukaryota</taxon>
        <taxon>Metazoa</taxon>
        <taxon>Ecdysozoa</taxon>
        <taxon>Nematoda</taxon>
        <taxon>Chromadorea</taxon>
        <taxon>Rhabditida</taxon>
        <taxon>Tylenchina</taxon>
        <taxon>Panagrolaimomorpha</taxon>
        <taxon>Strongyloidoidea</taxon>
        <taxon>Strongyloididae</taxon>
        <taxon>Strongyloides</taxon>
    </lineage>
</organism>
<keyword evidence="1" id="KW-0472">Membrane</keyword>
<accession>A0A0K0DXJ3</accession>
<feature type="transmembrane region" description="Helical" evidence="1">
    <location>
        <begin position="414"/>
        <end position="441"/>
    </location>
</feature>
<dbReference type="STRING" id="6248.A0A0K0DXJ3"/>
<name>A0A0K0DXJ3_STRER</name>
<dbReference type="GO" id="GO:0016020">
    <property type="term" value="C:membrane"/>
    <property type="evidence" value="ECO:0007669"/>
    <property type="project" value="UniProtKB-SubCell"/>
</dbReference>
<dbReference type="GO" id="GO:0005272">
    <property type="term" value="F:sodium channel activity"/>
    <property type="evidence" value="ECO:0007669"/>
    <property type="project" value="UniProtKB-KW"/>
</dbReference>
<keyword evidence="2" id="KW-1185">Reference proteome</keyword>
<sequence length="501" mass="58713">MEFLKINHQLMIIITFISFICFIIHSSINFNIFLDKTYTITYKNIPQNLKLPNILICNNLPYTVAGISYNNNYKEISTLNHKTILKYINILMNTSSIQDIPIMLSETEKNSSEYIINKSLKFNENGSKKQNLSILFYTSCQDIINSCTINGFIHSSYNCCQRIIMNIGTLNGICFIFNSSTLQINNNLRTNQNIGIIFQISRNSFIFNGINNHPGLSISLIDADSSKNTYQFQNSESYQLKDKKGLKLFLKKKQSIDQLRHSCRFSYISIEDIDTKWKSPFECLLEAGIKDCNCHPLISEYLIEDNSLLYKLITNTSICLVNQLRDCFYQYLYYSYNQKFYNNEIIDEIFEKKSIPKCLRKYPPPCYFNSYSSKRQYYHLTADYNSTKDFIAELQISYESLVTYKKIYSSKYELFYFISSLIYNFTFWFHFPIWAFILIYLCSYKTDKTYTTIETIGKSKIKPTQSVANVNLINYEKNKTVTESIESLNNNHNIFVPKKIT</sequence>
<dbReference type="Proteomes" id="UP000035681">
    <property type="component" value="Unplaced"/>
</dbReference>
<evidence type="ECO:0000313" key="2">
    <source>
        <dbReference type="Proteomes" id="UP000035681"/>
    </source>
</evidence>
<evidence type="ECO:0000256" key="1">
    <source>
        <dbReference type="SAM" id="Phobius"/>
    </source>
</evidence>
<reference evidence="3" key="1">
    <citation type="submission" date="2015-08" db="UniProtKB">
        <authorList>
            <consortium name="WormBaseParasite"/>
        </authorList>
    </citation>
    <scope>IDENTIFICATION</scope>
</reference>
<dbReference type="AlphaFoldDB" id="A0A0K0DXJ3"/>
<dbReference type="WBParaSite" id="TCONS_00006363.p1">
    <property type="protein sequence ID" value="TCONS_00006363.p1"/>
    <property type="gene ID" value="XLOC_004516"/>
</dbReference>
<evidence type="ECO:0000313" key="3">
    <source>
        <dbReference type="WBParaSite" id="SSTP_0000195800.1"/>
    </source>
</evidence>
<protein>
    <submittedName>
        <fullName evidence="3">Recep_L_domain domain-containing protein</fullName>
    </submittedName>
</protein>
<keyword evidence="1" id="KW-0812">Transmembrane</keyword>
<feature type="transmembrane region" description="Helical" evidence="1">
    <location>
        <begin position="12"/>
        <end position="34"/>
    </location>
</feature>
<proteinExistence type="predicted"/>